<evidence type="ECO:0000256" key="5">
    <source>
        <dbReference type="ARBA" id="ARBA00022692"/>
    </source>
</evidence>
<dbReference type="EMBL" id="JAVDYJ010000001">
    <property type="protein sequence ID" value="MDR7346269.1"/>
    <property type="molecule type" value="Genomic_DNA"/>
</dbReference>
<accession>A0ABU2B1L9</accession>
<keyword evidence="16" id="KW-1185">Reference proteome</keyword>
<dbReference type="SUPFAM" id="SSF56024">
    <property type="entry name" value="Phospholipase D/nuclease"/>
    <property type="match status" value="2"/>
</dbReference>
<dbReference type="InterPro" id="IPR025202">
    <property type="entry name" value="PLD-like_dom"/>
</dbReference>
<keyword evidence="9 13" id="KW-0472">Membrane</keyword>
<protein>
    <recommendedName>
        <fullName evidence="12">Cardiolipin synthase</fullName>
        <ecNumber evidence="12">2.7.8.-</ecNumber>
    </recommendedName>
</protein>
<comment type="subcellular location">
    <subcellularLocation>
        <location evidence="1">Cell membrane</location>
        <topology evidence="1">Multi-pass membrane protein</topology>
    </subcellularLocation>
</comment>
<evidence type="ECO:0000256" key="8">
    <source>
        <dbReference type="ARBA" id="ARBA00023098"/>
    </source>
</evidence>
<feature type="transmembrane region" description="Helical" evidence="13">
    <location>
        <begin position="20"/>
        <end position="43"/>
    </location>
</feature>
<keyword evidence="7 13" id="KW-1133">Transmembrane helix</keyword>
<dbReference type="EC" id="2.7.8.-" evidence="12"/>
<proteinExistence type="predicted"/>
<sequence length="508" mass="57952">MARSLRLVGMISSVADFADFPFWVRVLFTSADMAIRIALLGIVPGNRRPAVAMAWLLIIFFFPIPGLLVFLLLGSHRLGGQRRSRQVAVNSELRRATAHLDLPDQVGAAPDYVAASSKLTRRLTGFPMLDGNTFEYLTDYRRTFERMAADIDRATNYVNVMFYIIGTDPKHRPGYADLVLDAMARAVQRGVKVRLLFDHIGTARVKGYRHLLKRLDADGIEYYRLMPVRPWRGEYQRPDLRNHRKMIVVDGLVGYTGSINLIEPGYKRPSAHRLNRHWVDMMARVEGPTVASLDVVFATDWFSETGLQLHHELRDVTEDEIEDHEGPAAQLLPSGPGFSQENNLRAFNHLFYAAQHTIRVVTPYLVPDDSMLYALTTAAQRGVRVEVLVVRRADQMAVQHAQQSYYEQLLRAGIHIYRYPDPDVLHSKMFTIDDDVAVFGSSNMDMRSFSLNSELTVMVVGAEEVAKLDAIIDMYQDKCEHLMLKDWLARPRYKRWLDNVFRLTSALQ</sequence>
<evidence type="ECO:0000256" key="10">
    <source>
        <dbReference type="ARBA" id="ARBA00023209"/>
    </source>
</evidence>
<dbReference type="InterPro" id="IPR027379">
    <property type="entry name" value="CLS_N"/>
</dbReference>
<organism evidence="15 16">
    <name type="scientific">Enteractinococcus fodinae</name>
    <dbReference type="NCBI Taxonomy" id="684663"/>
    <lineage>
        <taxon>Bacteria</taxon>
        <taxon>Bacillati</taxon>
        <taxon>Actinomycetota</taxon>
        <taxon>Actinomycetes</taxon>
        <taxon>Micrococcales</taxon>
        <taxon>Micrococcaceae</taxon>
    </lineage>
</organism>
<evidence type="ECO:0000256" key="13">
    <source>
        <dbReference type="SAM" id="Phobius"/>
    </source>
</evidence>
<evidence type="ECO:0000256" key="1">
    <source>
        <dbReference type="ARBA" id="ARBA00004651"/>
    </source>
</evidence>
<dbReference type="NCBIfam" id="TIGR04265">
    <property type="entry name" value="bac_cardiolipin"/>
    <property type="match status" value="1"/>
</dbReference>
<evidence type="ECO:0000256" key="7">
    <source>
        <dbReference type="ARBA" id="ARBA00022989"/>
    </source>
</evidence>
<evidence type="ECO:0000256" key="2">
    <source>
        <dbReference type="ARBA" id="ARBA00022475"/>
    </source>
</evidence>
<keyword evidence="3" id="KW-0444">Lipid biosynthesis</keyword>
<evidence type="ECO:0000256" key="4">
    <source>
        <dbReference type="ARBA" id="ARBA00022679"/>
    </source>
</evidence>
<keyword evidence="11" id="KW-1208">Phospholipid metabolism</keyword>
<dbReference type="PANTHER" id="PTHR21248">
    <property type="entry name" value="CARDIOLIPIN SYNTHASE"/>
    <property type="match status" value="1"/>
</dbReference>
<evidence type="ECO:0000256" key="3">
    <source>
        <dbReference type="ARBA" id="ARBA00022516"/>
    </source>
</evidence>
<evidence type="ECO:0000256" key="12">
    <source>
        <dbReference type="NCBIfam" id="TIGR04265"/>
    </source>
</evidence>
<dbReference type="PROSITE" id="PS50035">
    <property type="entry name" value="PLD"/>
    <property type="match status" value="2"/>
</dbReference>
<reference evidence="15 16" key="1">
    <citation type="submission" date="2023-07" db="EMBL/GenBank/DDBJ databases">
        <title>Sequencing the genomes of 1000 actinobacteria strains.</title>
        <authorList>
            <person name="Klenk H.-P."/>
        </authorList>
    </citation>
    <scope>NUCLEOTIDE SEQUENCE [LARGE SCALE GENOMIC DNA]</scope>
    <source>
        <strain evidence="15 16">DSM 22966</strain>
    </source>
</reference>
<dbReference type="Gene3D" id="3.30.870.10">
    <property type="entry name" value="Endonuclease Chain A"/>
    <property type="match status" value="2"/>
</dbReference>
<comment type="caution">
    <text evidence="15">The sequence shown here is derived from an EMBL/GenBank/DDBJ whole genome shotgun (WGS) entry which is preliminary data.</text>
</comment>
<keyword evidence="8" id="KW-0443">Lipid metabolism</keyword>
<feature type="transmembrane region" description="Helical" evidence="13">
    <location>
        <begin position="50"/>
        <end position="73"/>
    </location>
</feature>
<keyword evidence="2" id="KW-1003">Cell membrane</keyword>
<feature type="domain" description="PLD phosphodiesterase" evidence="14">
    <location>
        <begin position="238"/>
        <end position="265"/>
    </location>
</feature>
<dbReference type="Pfam" id="PF13396">
    <property type="entry name" value="PLDc_N"/>
    <property type="match status" value="1"/>
</dbReference>
<keyword evidence="6" id="KW-0677">Repeat</keyword>
<dbReference type="InterPro" id="IPR001736">
    <property type="entry name" value="PLipase_D/transphosphatidylase"/>
</dbReference>
<dbReference type="Proteomes" id="UP001183794">
    <property type="component" value="Unassembled WGS sequence"/>
</dbReference>
<evidence type="ECO:0000256" key="9">
    <source>
        <dbReference type="ARBA" id="ARBA00023136"/>
    </source>
</evidence>
<keyword evidence="10" id="KW-0594">Phospholipid biosynthesis</keyword>
<dbReference type="SMART" id="SM00155">
    <property type="entry name" value="PLDc"/>
    <property type="match status" value="2"/>
</dbReference>
<evidence type="ECO:0000313" key="15">
    <source>
        <dbReference type="EMBL" id="MDR7346269.1"/>
    </source>
</evidence>
<evidence type="ECO:0000256" key="6">
    <source>
        <dbReference type="ARBA" id="ARBA00022737"/>
    </source>
</evidence>
<dbReference type="InterPro" id="IPR022924">
    <property type="entry name" value="Cardiolipin_synthase"/>
</dbReference>
<keyword evidence="4 15" id="KW-0808">Transferase</keyword>
<dbReference type="PANTHER" id="PTHR21248:SF22">
    <property type="entry name" value="PHOSPHOLIPASE D"/>
    <property type="match status" value="1"/>
</dbReference>
<name>A0ABU2B1L9_9MICC</name>
<gene>
    <name evidence="15" type="ORF">J2S62_000526</name>
</gene>
<evidence type="ECO:0000313" key="16">
    <source>
        <dbReference type="Proteomes" id="UP001183794"/>
    </source>
</evidence>
<evidence type="ECO:0000256" key="11">
    <source>
        <dbReference type="ARBA" id="ARBA00023264"/>
    </source>
</evidence>
<dbReference type="Pfam" id="PF13091">
    <property type="entry name" value="PLDc_2"/>
    <property type="match status" value="2"/>
</dbReference>
<feature type="domain" description="PLD phosphodiesterase" evidence="14">
    <location>
        <begin position="421"/>
        <end position="448"/>
    </location>
</feature>
<evidence type="ECO:0000259" key="14">
    <source>
        <dbReference type="PROSITE" id="PS50035"/>
    </source>
</evidence>
<keyword evidence="5 13" id="KW-0812">Transmembrane</keyword>
<dbReference type="GO" id="GO:0016740">
    <property type="term" value="F:transferase activity"/>
    <property type="evidence" value="ECO:0007669"/>
    <property type="project" value="UniProtKB-KW"/>
</dbReference>